<dbReference type="Proteomes" id="UP001231941">
    <property type="component" value="Unassembled WGS sequence"/>
</dbReference>
<dbReference type="InterPro" id="IPR039448">
    <property type="entry name" value="Beta_helix"/>
</dbReference>
<evidence type="ECO:0000313" key="3">
    <source>
        <dbReference type="EMBL" id="MDP5274083.1"/>
    </source>
</evidence>
<name>A0ABT9IXP6_9BACL</name>
<feature type="domain" description="Right handed beta helix" evidence="2">
    <location>
        <begin position="523"/>
        <end position="672"/>
    </location>
</feature>
<dbReference type="SUPFAM" id="SSF51126">
    <property type="entry name" value="Pectin lyase-like"/>
    <property type="match status" value="2"/>
</dbReference>
<dbReference type="Pfam" id="PF13229">
    <property type="entry name" value="Beta_helix"/>
    <property type="match status" value="1"/>
</dbReference>
<feature type="domain" description="Periplasmic copper-binding protein NosD beta helix" evidence="1">
    <location>
        <begin position="179"/>
        <end position="328"/>
    </location>
</feature>
<gene>
    <name evidence="3" type="ORF">Q5Y73_08195</name>
</gene>
<comment type="caution">
    <text evidence="3">The sequence shown here is derived from an EMBL/GenBank/DDBJ whole genome shotgun (WGS) entry which is preliminary data.</text>
</comment>
<organism evidence="3 4">
    <name type="scientific">Chengkuizengella axinellae</name>
    <dbReference type="NCBI Taxonomy" id="3064388"/>
    <lineage>
        <taxon>Bacteria</taxon>
        <taxon>Bacillati</taxon>
        <taxon>Bacillota</taxon>
        <taxon>Bacilli</taxon>
        <taxon>Bacillales</taxon>
        <taxon>Paenibacillaceae</taxon>
        <taxon>Chengkuizengella</taxon>
    </lineage>
</organism>
<dbReference type="InterPro" id="IPR007742">
    <property type="entry name" value="NosD_dom"/>
</dbReference>
<reference evidence="3 4" key="1">
    <citation type="submission" date="2023-08" db="EMBL/GenBank/DDBJ databases">
        <authorList>
            <person name="Park J.-S."/>
        </authorList>
    </citation>
    <scope>NUCLEOTIDE SEQUENCE [LARGE SCALE GENOMIC DNA]</scope>
    <source>
        <strain evidence="3 4">2205SS18-9</strain>
    </source>
</reference>
<accession>A0ABT9IXP6</accession>
<dbReference type="InterPro" id="IPR011050">
    <property type="entry name" value="Pectin_lyase_fold/virulence"/>
</dbReference>
<dbReference type="SMART" id="SM00710">
    <property type="entry name" value="PbH1"/>
    <property type="match status" value="12"/>
</dbReference>
<dbReference type="InterPro" id="IPR012334">
    <property type="entry name" value="Pectin_lyas_fold"/>
</dbReference>
<dbReference type="Pfam" id="PF05048">
    <property type="entry name" value="NosD"/>
    <property type="match status" value="1"/>
</dbReference>
<dbReference type="RefSeq" id="WP_305991373.1">
    <property type="nucleotide sequence ID" value="NZ_JAVAMP010000002.1"/>
</dbReference>
<dbReference type="Gene3D" id="2.160.20.10">
    <property type="entry name" value="Single-stranded right-handed beta-helix, Pectin lyase-like"/>
    <property type="match status" value="3"/>
</dbReference>
<evidence type="ECO:0000259" key="1">
    <source>
        <dbReference type="Pfam" id="PF05048"/>
    </source>
</evidence>
<keyword evidence="4" id="KW-1185">Reference proteome</keyword>
<sequence>MTVRKVPSPDFPTINDALTESAPYDTIRVDEGVFPEMIDISIEGLRLIGAGKGKTIIDGQSLGANDGITINDDLVTIENLTVRNFNGRGVFINVSSNIIHKVQLVNNLIGINLDSGDNIILECEVNESIENGIEIVGNNNYIMHSTLKGNQLNGVFISSSGEFDQNLIYCCIAKQNTLDGFHIGGVESYIVSSTAIKNGGNGFSESGIIFDNVYVFNTSFENCENGFVVDNESLLFENVSKNNGLNGILARNGENRIIHNLVINNKDNGIRVEDSENIIDRNTIKNNGLAGISIAGNETAVRSNCIQGNNPDIMMEALVIDCTFADNDCKTSIPPGLCERNDAIDVKEGDSIQQAVEDAQEGYQINIGAGFFNQQVDIPNSKDRLRIVGVDRCKTIIDGTNIDGDGICVNSVLSSIENLTVQNFGSSGVVFDELMNIIDRVLSKNNTLDGFVDNGTTDTTILFNQCHAIMNKGNGFNSPSTNLNYFIKCIANDNRDHGFIVDDNHLLLFNEVKNNRMNGMTVDNENIMIGNCALNNKRNGIFIDEDNLLFNNKTIENSMDGIRSNDNQNENLIWGNVCNKNKGNGIELNVDLHRIINNVIQLNKTNGIQLNEISSVDSIIDHNCVENNKGAGILIEGAAADNFGVRSNCLSGNNPDIQNNSESTANIAIDENKCDSSIPDGLCEGSCGSKNFFKR</sequence>
<protein>
    <submittedName>
        <fullName evidence="3">Right-handed parallel beta-helix repeat-containing protein</fullName>
    </submittedName>
</protein>
<proteinExistence type="predicted"/>
<dbReference type="InterPro" id="IPR006626">
    <property type="entry name" value="PbH1"/>
</dbReference>
<evidence type="ECO:0000259" key="2">
    <source>
        <dbReference type="Pfam" id="PF13229"/>
    </source>
</evidence>
<dbReference type="EMBL" id="JAVAMP010000002">
    <property type="protein sequence ID" value="MDP5274083.1"/>
    <property type="molecule type" value="Genomic_DNA"/>
</dbReference>
<evidence type="ECO:0000313" key="4">
    <source>
        <dbReference type="Proteomes" id="UP001231941"/>
    </source>
</evidence>